<dbReference type="Pfam" id="PF06580">
    <property type="entry name" value="His_kinase"/>
    <property type="match status" value="1"/>
</dbReference>
<evidence type="ECO:0000256" key="2">
    <source>
        <dbReference type="SAM" id="Phobius"/>
    </source>
</evidence>
<dbReference type="EMBL" id="QEAS01000004">
    <property type="protein sequence ID" value="PWG81501.1"/>
    <property type="molecule type" value="Genomic_DNA"/>
</dbReference>
<dbReference type="OrthoDB" id="9809908at2"/>
<evidence type="ECO:0000313" key="4">
    <source>
        <dbReference type="EMBL" id="PWG81501.1"/>
    </source>
</evidence>
<feature type="transmembrane region" description="Helical" evidence="2">
    <location>
        <begin position="101"/>
        <end position="119"/>
    </location>
</feature>
<gene>
    <name evidence="4" type="ORF">DDR33_06630</name>
</gene>
<keyword evidence="5" id="KW-1185">Reference proteome</keyword>
<comment type="caution">
    <text evidence="4">The sequence shown here is derived from an EMBL/GenBank/DDBJ whole genome shotgun (WGS) entry which is preliminary data.</text>
</comment>
<dbReference type="GO" id="GO:0016020">
    <property type="term" value="C:membrane"/>
    <property type="evidence" value="ECO:0007669"/>
    <property type="project" value="InterPro"/>
</dbReference>
<feature type="transmembrane region" description="Helical" evidence="2">
    <location>
        <begin position="68"/>
        <end position="89"/>
    </location>
</feature>
<name>A0A2U2PJD0_9SPHI</name>
<dbReference type="PANTHER" id="PTHR34220">
    <property type="entry name" value="SENSOR HISTIDINE KINASE YPDA"/>
    <property type="match status" value="1"/>
</dbReference>
<proteinExistence type="predicted"/>
<accession>A0A2U2PJD0</accession>
<dbReference type="GO" id="GO:0000155">
    <property type="term" value="F:phosphorelay sensor kinase activity"/>
    <property type="evidence" value="ECO:0007669"/>
    <property type="project" value="InterPro"/>
</dbReference>
<reference evidence="4 5" key="1">
    <citation type="submission" date="2018-04" db="EMBL/GenBank/DDBJ databases">
        <title>Pedobacter chongqingensis sp. nov., isolated from a rottenly hemp rope.</title>
        <authorList>
            <person name="Cai Y."/>
        </authorList>
    </citation>
    <scope>NUCLEOTIDE SEQUENCE [LARGE SCALE GENOMIC DNA]</scope>
    <source>
        <strain evidence="4 5">FJ4-8</strain>
    </source>
</reference>
<sequence length="326" mass="38473">MKWRADKILPVVLCLILPVLNAITMRSIEKIEDSGMGVFWRWLSISIMLYILWHILDFVSRKAQTYKWLKVLLACMVFFVIVYSIYSFTPFFQKHTLKWMFIYKYFLATIPFLIIQYAFRANRKVALLELEKQQIQTENYRVQLEALRSKVDPHFLFNSLNTLRTMVRHSHPQSEQFILSLSDFYRQTLKYNEAITLTLNEEIKVLQSFLFLMKSRNQAAVSVSMHIDSNKEHYLIPMLALQVVAENCFKHNSMTARTPLRIEIRTTEDFCVEVKNNLNPKLEITERSGYGIDNLNKRYELLGIKDGVTVTREEEHIAVTLKLMQP</sequence>
<dbReference type="Proteomes" id="UP000245647">
    <property type="component" value="Unassembled WGS sequence"/>
</dbReference>
<dbReference type="RefSeq" id="WP_109414985.1">
    <property type="nucleotide sequence ID" value="NZ_QEAS01000004.1"/>
</dbReference>
<evidence type="ECO:0000259" key="3">
    <source>
        <dbReference type="Pfam" id="PF06580"/>
    </source>
</evidence>
<evidence type="ECO:0000256" key="1">
    <source>
        <dbReference type="SAM" id="Coils"/>
    </source>
</evidence>
<protein>
    <recommendedName>
        <fullName evidence="3">Signal transduction histidine kinase internal region domain-containing protein</fullName>
    </recommendedName>
</protein>
<keyword evidence="1" id="KW-0175">Coiled coil</keyword>
<keyword evidence="2" id="KW-0472">Membrane</keyword>
<dbReference type="PANTHER" id="PTHR34220:SF7">
    <property type="entry name" value="SENSOR HISTIDINE KINASE YPDA"/>
    <property type="match status" value="1"/>
</dbReference>
<organism evidence="4 5">
    <name type="scientific">Pararcticibacter amylolyticus</name>
    <dbReference type="NCBI Taxonomy" id="2173175"/>
    <lineage>
        <taxon>Bacteria</taxon>
        <taxon>Pseudomonadati</taxon>
        <taxon>Bacteroidota</taxon>
        <taxon>Sphingobacteriia</taxon>
        <taxon>Sphingobacteriales</taxon>
        <taxon>Sphingobacteriaceae</taxon>
        <taxon>Pararcticibacter</taxon>
    </lineage>
</organism>
<feature type="transmembrane region" description="Helical" evidence="2">
    <location>
        <begin position="38"/>
        <end position="56"/>
    </location>
</feature>
<evidence type="ECO:0000313" key="5">
    <source>
        <dbReference type="Proteomes" id="UP000245647"/>
    </source>
</evidence>
<dbReference type="AlphaFoldDB" id="A0A2U2PJD0"/>
<dbReference type="InterPro" id="IPR010559">
    <property type="entry name" value="Sig_transdc_His_kin_internal"/>
</dbReference>
<keyword evidence="2" id="KW-1133">Transmembrane helix</keyword>
<feature type="coiled-coil region" evidence="1">
    <location>
        <begin position="118"/>
        <end position="150"/>
    </location>
</feature>
<keyword evidence="2" id="KW-0812">Transmembrane</keyword>
<dbReference type="InterPro" id="IPR050640">
    <property type="entry name" value="Bact_2-comp_sensor_kinase"/>
</dbReference>
<feature type="domain" description="Signal transduction histidine kinase internal region" evidence="3">
    <location>
        <begin position="143"/>
        <end position="218"/>
    </location>
</feature>